<name>A0ABP1S8F8_9HEXA</name>
<protein>
    <submittedName>
        <fullName evidence="3">Uncharacterized protein</fullName>
    </submittedName>
</protein>
<dbReference type="EMBL" id="CAXLJM020000164">
    <property type="protein sequence ID" value="CAL8146700.1"/>
    <property type="molecule type" value="Genomic_DNA"/>
</dbReference>
<proteinExistence type="predicted"/>
<keyword evidence="1" id="KW-0812">Transmembrane</keyword>
<feature type="chain" id="PRO_5045871287" evidence="2">
    <location>
        <begin position="22"/>
        <end position="685"/>
    </location>
</feature>
<reference evidence="3 4" key="1">
    <citation type="submission" date="2024-08" db="EMBL/GenBank/DDBJ databases">
        <authorList>
            <person name="Cucini C."/>
            <person name="Frati F."/>
        </authorList>
    </citation>
    <scope>NUCLEOTIDE SEQUENCE [LARGE SCALE GENOMIC DNA]</scope>
</reference>
<feature type="transmembrane region" description="Helical" evidence="1">
    <location>
        <begin position="367"/>
        <end position="385"/>
    </location>
</feature>
<evidence type="ECO:0000313" key="4">
    <source>
        <dbReference type="Proteomes" id="UP001642540"/>
    </source>
</evidence>
<feature type="signal peptide" evidence="2">
    <location>
        <begin position="1"/>
        <end position="21"/>
    </location>
</feature>
<feature type="transmembrane region" description="Helical" evidence="1">
    <location>
        <begin position="611"/>
        <end position="631"/>
    </location>
</feature>
<keyword evidence="1" id="KW-1133">Transmembrane helix</keyword>
<keyword evidence="2" id="KW-0732">Signal</keyword>
<evidence type="ECO:0000256" key="1">
    <source>
        <dbReference type="SAM" id="Phobius"/>
    </source>
</evidence>
<dbReference type="Proteomes" id="UP001642540">
    <property type="component" value="Unassembled WGS sequence"/>
</dbReference>
<organism evidence="3 4">
    <name type="scientific">Orchesella dallaii</name>
    <dbReference type="NCBI Taxonomy" id="48710"/>
    <lineage>
        <taxon>Eukaryota</taxon>
        <taxon>Metazoa</taxon>
        <taxon>Ecdysozoa</taxon>
        <taxon>Arthropoda</taxon>
        <taxon>Hexapoda</taxon>
        <taxon>Collembola</taxon>
        <taxon>Entomobryomorpha</taxon>
        <taxon>Entomobryoidea</taxon>
        <taxon>Orchesellidae</taxon>
        <taxon>Orchesellinae</taxon>
        <taxon>Orchesella</taxon>
    </lineage>
</organism>
<comment type="caution">
    <text evidence="3">The sequence shown here is derived from an EMBL/GenBank/DDBJ whole genome shotgun (WGS) entry which is preliminary data.</text>
</comment>
<evidence type="ECO:0000256" key="2">
    <source>
        <dbReference type="SAM" id="SignalP"/>
    </source>
</evidence>
<accession>A0ABP1S8F8</accession>
<feature type="transmembrane region" description="Helical" evidence="1">
    <location>
        <begin position="421"/>
        <end position="444"/>
    </location>
</feature>
<keyword evidence="4" id="KW-1185">Reference proteome</keyword>
<gene>
    <name evidence="3" type="ORF">ODALV1_LOCUS30902</name>
</gene>
<evidence type="ECO:0000313" key="3">
    <source>
        <dbReference type="EMBL" id="CAL8146700.1"/>
    </source>
</evidence>
<keyword evidence="1" id="KW-0472">Membrane</keyword>
<sequence length="685" mass="78465">MAFSNGFCYLVFLATLQDVIANTLLDPTLQFRQELDIFRRCSTHLMTTEIQNKNGGSQGSYNIEPLDIPLLRSRYQFRESKDTKTGVTCNKMEMQVVHNGSSDFLSIPLSRLTCEAQIYLTPSTCHTWTVSPYETWNSLIPAKSYNMGEPIYREGRFFILVSTFKSRHYLESLDKSIFFLVDTTCLACSMYGDVVQSMTKIYFHIEFSHEQNEYWVESTFIVFPKYSIGLLQIKYEFLAYSSHRFSKANEIENMVPDSLSSKWFLDCPTCQHYQRGIRNPFSNRMPLGYKLLQIISPNSSIIMIDYDFSINSKISYVLTPRLATYAGKNILQLLEYKDNLYFVTCAVQDSTEGSRILIASSFDKKTWLAIFLSCVASGLAMLYILRYRKDKFAKLNPLPTFLFAFDTLLYHNSRVIDKCRFIGGAWMLAVVVLVVGCAACNFQGKVSPTTDLKFHDVGDLVSNGIQIHILNPLRMLLDGMWYESIDMIERGLSNQESMNKNDLRKVMAQCDRDAFIGKSETVQRVSKTLEMNPRVKIVSLSRPLGTLSEPWIFYNIPWSRNTFVNRVHSLIHSGLLTFFISRKAEDDSGGLGQKSGFNKALTMADDDEGGIWVLIYACGVLLGVSGFVFGIEVRKQIWIESKWFCRTFLKFLKRLKRDCFGRMTDPSSNDGNTTSHYISVRPRNE</sequence>